<feature type="transmembrane region" description="Helical" evidence="1">
    <location>
        <begin position="44"/>
        <end position="63"/>
    </location>
</feature>
<dbReference type="KEGG" id="hsn:DV733_07125"/>
<feature type="transmembrane region" description="Helical" evidence="1">
    <location>
        <begin position="138"/>
        <end position="161"/>
    </location>
</feature>
<dbReference type="EMBL" id="CP031310">
    <property type="protein sequence ID" value="QCC51029.1"/>
    <property type="molecule type" value="Genomic_DNA"/>
</dbReference>
<gene>
    <name evidence="2" type="ORF">DV733_07125</name>
</gene>
<sequence length="169" mass="17063">MSYGPGRSPLVTGVLVGVGVWLVGALVGILVAVAFRVPEGFSTVGFGATIYVAGVALAFYAAAAQTFPLVWLVPTGVGFLAAIAGGAIVVAQTSRVDRGWPAVKAGASIVLGVFLCSMVVLAVYLVPSTPFSNVPVPARYVSLLFGSLLFPALFGALGGAIQHSLAGEQ</sequence>
<dbReference type="Proteomes" id="UP000296706">
    <property type="component" value="Chromosome"/>
</dbReference>
<evidence type="ECO:0000256" key="1">
    <source>
        <dbReference type="SAM" id="Phobius"/>
    </source>
</evidence>
<dbReference type="STRING" id="1457250.GCA_000755225_00057"/>
<reference evidence="2 3" key="1">
    <citation type="journal article" date="2019" name="Nat. Commun.">
        <title>A new type of DNA phosphorothioation-based antiviral system in archaea.</title>
        <authorList>
            <person name="Xiong L."/>
            <person name="Liu S."/>
            <person name="Chen S."/>
            <person name="Xiao Y."/>
            <person name="Zhu B."/>
            <person name="Gao Y."/>
            <person name="Zhang Y."/>
            <person name="Chen B."/>
            <person name="Luo J."/>
            <person name="Deng Z."/>
            <person name="Chen X."/>
            <person name="Wang L."/>
            <person name="Chen S."/>
        </authorList>
    </citation>
    <scope>NUCLEOTIDE SEQUENCE [LARGE SCALE GENOMIC DNA]</scope>
    <source>
        <strain evidence="2 3">CBA1105</strain>
    </source>
</reference>
<dbReference type="RefSeq" id="WP_049995419.1">
    <property type="nucleotide sequence ID" value="NZ_CP031310.1"/>
</dbReference>
<keyword evidence="3" id="KW-1185">Reference proteome</keyword>
<keyword evidence="1" id="KW-0472">Membrane</keyword>
<evidence type="ECO:0000313" key="3">
    <source>
        <dbReference type="Proteomes" id="UP000296706"/>
    </source>
</evidence>
<evidence type="ECO:0000313" key="2">
    <source>
        <dbReference type="EMBL" id="QCC51029.1"/>
    </source>
</evidence>
<name>A0A4D6HAR9_9EURY</name>
<protein>
    <submittedName>
        <fullName evidence="2">Uncharacterized protein</fullName>
    </submittedName>
</protein>
<keyword evidence="1" id="KW-1133">Transmembrane helix</keyword>
<proteinExistence type="predicted"/>
<keyword evidence="1" id="KW-0812">Transmembrane</keyword>
<feature type="transmembrane region" description="Helical" evidence="1">
    <location>
        <begin position="103"/>
        <end position="126"/>
    </location>
</feature>
<accession>A0A4D6HAR9</accession>
<feature type="transmembrane region" description="Helical" evidence="1">
    <location>
        <begin position="69"/>
        <end position="91"/>
    </location>
</feature>
<dbReference type="GeneID" id="39847624"/>
<dbReference type="AlphaFoldDB" id="A0A4D6HAR9"/>
<organism evidence="2 3">
    <name type="scientific">Halapricum salinum</name>
    <dbReference type="NCBI Taxonomy" id="1457250"/>
    <lineage>
        <taxon>Archaea</taxon>
        <taxon>Methanobacteriati</taxon>
        <taxon>Methanobacteriota</taxon>
        <taxon>Stenosarchaea group</taxon>
        <taxon>Halobacteria</taxon>
        <taxon>Halobacteriales</taxon>
        <taxon>Haloarculaceae</taxon>
        <taxon>Halapricum</taxon>
    </lineage>
</organism>
<feature type="transmembrane region" description="Helical" evidence="1">
    <location>
        <begin position="12"/>
        <end position="37"/>
    </location>
</feature>